<dbReference type="AlphaFoldDB" id="A0ABC8TFX4"/>
<evidence type="ECO:0000256" key="1">
    <source>
        <dbReference type="SAM" id="MobiDB-lite"/>
    </source>
</evidence>
<name>A0ABC8TFX4_9AQUA</name>
<dbReference type="EMBL" id="CAUOFW020004680">
    <property type="protein sequence ID" value="CAK9166756.1"/>
    <property type="molecule type" value="Genomic_DNA"/>
</dbReference>
<protein>
    <recommendedName>
        <fullName evidence="2">EF-hand domain-containing protein</fullName>
    </recommendedName>
</protein>
<feature type="domain" description="EF-hand" evidence="2">
    <location>
        <begin position="105"/>
        <end position="140"/>
    </location>
</feature>
<keyword evidence="4" id="KW-1185">Reference proteome</keyword>
<dbReference type="InterPro" id="IPR002048">
    <property type="entry name" value="EF_hand_dom"/>
</dbReference>
<dbReference type="InterPro" id="IPR011992">
    <property type="entry name" value="EF-hand-dom_pair"/>
</dbReference>
<dbReference type="SUPFAM" id="SSF47473">
    <property type="entry name" value="EF-hand"/>
    <property type="match status" value="1"/>
</dbReference>
<dbReference type="Gene3D" id="1.10.238.10">
    <property type="entry name" value="EF-hand"/>
    <property type="match status" value="1"/>
</dbReference>
<dbReference type="FunFam" id="1.10.238.10:FF:000157">
    <property type="entry name" value="ATP/GTP-binding protein family"/>
    <property type="match status" value="1"/>
</dbReference>
<reference evidence="3 4" key="1">
    <citation type="submission" date="2024-02" db="EMBL/GenBank/DDBJ databases">
        <authorList>
            <person name="Vignale AGUSTIN F."/>
            <person name="Sosa J E."/>
            <person name="Modenutti C."/>
        </authorList>
    </citation>
    <scope>NUCLEOTIDE SEQUENCE [LARGE SCALE GENOMIC DNA]</scope>
</reference>
<feature type="non-terminal residue" evidence="3">
    <location>
        <position position="170"/>
    </location>
</feature>
<evidence type="ECO:0000313" key="3">
    <source>
        <dbReference type="EMBL" id="CAK9166756.1"/>
    </source>
</evidence>
<dbReference type="PROSITE" id="PS50222">
    <property type="entry name" value="EF_HAND_2"/>
    <property type="match status" value="1"/>
</dbReference>
<feature type="region of interest" description="Disordered" evidence="1">
    <location>
        <begin position="83"/>
        <end position="102"/>
    </location>
</feature>
<organism evidence="3 4">
    <name type="scientific">Ilex paraguariensis</name>
    <name type="common">yerba mate</name>
    <dbReference type="NCBI Taxonomy" id="185542"/>
    <lineage>
        <taxon>Eukaryota</taxon>
        <taxon>Viridiplantae</taxon>
        <taxon>Streptophyta</taxon>
        <taxon>Embryophyta</taxon>
        <taxon>Tracheophyta</taxon>
        <taxon>Spermatophyta</taxon>
        <taxon>Magnoliopsida</taxon>
        <taxon>eudicotyledons</taxon>
        <taxon>Gunneridae</taxon>
        <taxon>Pentapetalae</taxon>
        <taxon>asterids</taxon>
        <taxon>campanulids</taxon>
        <taxon>Aquifoliales</taxon>
        <taxon>Aquifoliaceae</taxon>
        <taxon>Ilex</taxon>
    </lineage>
</organism>
<evidence type="ECO:0000313" key="4">
    <source>
        <dbReference type="Proteomes" id="UP001642360"/>
    </source>
</evidence>
<sequence length="170" mass="19828">MVRREEGRGERGVRLNVNVYAIWRCWRRKRCEVGLWQKSWQLRWVVKAEGGTTDADDESEMPPGKKMLEQQGMAEETLATKIKLDADSKSKGAKEDTEKKETASAVDKELLQAFRFFDRNRVGYIRVEDMRLIIHNLGKFLSHRDVRELVQSALLESNTGRDDRILYNKL</sequence>
<evidence type="ECO:0000259" key="2">
    <source>
        <dbReference type="PROSITE" id="PS50222"/>
    </source>
</evidence>
<proteinExistence type="predicted"/>
<dbReference type="InterPro" id="IPR025224">
    <property type="entry name" value="CCAR1/CCAR2"/>
</dbReference>
<accession>A0ABC8TFX4</accession>
<dbReference type="Proteomes" id="UP001642360">
    <property type="component" value="Unassembled WGS sequence"/>
</dbReference>
<gene>
    <name evidence="3" type="ORF">ILEXP_LOCUS35996</name>
</gene>
<comment type="caution">
    <text evidence="3">The sequence shown here is derived from an EMBL/GenBank/DDBJ whole genome shotgun (WGS) entry which is preliminary data.</text>
</comment>
<dbReference type="PANTHER" id="PTHR14304:SF11">
    <property type="entry name" value="SAP DOMAIN-CONTAINING PROTEIN"/>
    <property type="match status" value="1"/>
</dbReference>
<dbReference type="PANTHER" id="PTHR14304">
    <property type="entry name" value="CELL DIVISION CYCLE AND APOPTOSIS REGULATOR PROTEIN"/>
    <property type="match status" value="1"/>
</dbReference>